<dbReference type="PANTHER" id="PTHR43013:SF1">
    <property type="entry name" value="GLUTAMYL-TRNA REDUCTASE"/>
    <property type="match status" value="1"/>
</dbReference>
<name>A0A6J4UBW5_9ACTN</name>
<dbReference type="GO" id="GO:0008883">
    <property type="term" value="F:glutamyl-tRNA reductase activity"/>
    <property type="evidence" value="ECO:0007669"/>
    <property type="project" value="InterPro"/>
</dbReference>
<evidence type="ECO:0000313" key="2">
    <source>
        <dbReference type="EMBL" id="CAA9544147.1"/>
    </source>
</evidence>
<reference evidence="2" key="1">
    <citation type="submission" date="2020-02" db="EMBL/GenBank/DDBJ databases">
        <authorList>
            <person name="Meier V. D."/>
        </authorList>
    </citation>
    <scope>NUCLEOTIDE SEQUENCE</scope>
    <source>
        <strain evidence="2">AVDCRST_MAG79</strain>
    </source>
</reference>
<organism evidence="2">
    <name type="scientific">uncultured Thermoleophilia bacterium</name>
    <dbReference type="NCBI Taxonomy" id="1497501"/>
    <lineage>
        <taxon>Bacteria</taxon>
        <taxon>Bacillati</taxon>
        <taxon>Actinomycetota</taxon>
        <taxon>Thermoleophilia</taxon>
        <taxon>environmental samples</taxon>
    </lineage>
</organism>
<proteinExistence type="predicted"/>
<dbReference type="InterPro" id="IPR036343">
    <property type="entry name" value="GluRdtase_N_sf"/>
</dbReference>
<dbReference type="PANTHER" id="PTHR43013">
    <property type="entry name" value="GLUTAMYL-TRNA REDUCTASE"/>
    <property type="match status" value="1"/>
</dbReference>
<gene>
    <name evidence="2" type="ORF">AVDCRST_MAG79-2130</name>
</gene>
<dbReference type="AlphaFoldDB" id="A0A6J4UBW5"/>
<dbReference type="EMBL" id="CADCWC010000318">
    <property type="protein sequence ID" value="CAA9544147.1"/>
    <property type="molecule type" value="Genomic_DNA"/>
</dbReference>
<dbReference type="GO" id="GO:0019353">
    <property type="term" value="P:protoporphyrinogen IX biosynthetic process from glutamate"/>
    <property type="evidence" value="ECO:0007669"/>
    <property type="project" value="TreeGrafter"/>
</dbReference>
<evidence type="ECO:0000259" key="1">
    <source>
        <dbReference type="Pfam" id="PF05201"/>
    </source>
</evidence>
<dbReference type="Pfam" id="PF05201">
    <property type="entry name" value="GlutR_N"/>
    <property type="match status" value="1"/>
</dbReference>
<dbReference type="Gene3D" id="3.30.460.30">
    <property type="entry name" value="Glutamyl-tRNA reductase, N-terminal domain"/>
    <property type="match status" value="1"/>
</dbReference>
<accession>A0A6J4UBW5</accession>
<sequence>MTVDLVALVAEAPRVPAPEREALAATLRAAALAGTVVVETCHRVELYGARAALSDAVDELPAGVRRLEGDAVVDHVIGVAVGLRSVMLAEDQVLHQVRQGVTAARSAGPLPPELDRLFDTALRAGRRARTFLPGGRPVVGSRDPAHAAEVARDTGAATATFDPGLLVRDFDGIVVALAGPWTIGQATADAVATGGAWVADLSAPPAIPDQLAVRLGARLTTIDALATDTGPRPSGSLVG</sequence>
<dbReference type="SUPFAM" id="SSF69742">
    <property type="entry name" value="Glutamyl tRNA-reductase catalytic, N-terminal domain"/>
    <property type="match status" value="1"/>
</dbReference>
<dbReference type="GO" id="GO:0050661">
    <property type="term" value="F:NADP binding"/>
    <property type="evidence" value="ECO:0007669"/>
    <property type="project" value="InterPro"/>
</dbReference>
<protein>
    <recommendedName>
        <fullName evidence="1">Glutamyl-tRNA reductase N-terminal domain-containing protein</fullName>
    </recommendedName>
</protein>
<feature type="domain" description="Glutamyl-tRNA reductase N-terminal" evidence="1">
    <location>
        <begin position="21"/>
        <end position="130"/>
    </location>
</feature>
<dbReference type="InterPro" id="IPR015895">
    <property type="entry name" value="4pyrrol_synth_GluRdtase_N"/>
</dbReference>